<accession>A0A4Q1HF07</accession>
<gene>
    <name evidence="2" type="ORF">C7R54_21975</name>
</gene>
<comment type="caution">
    <text evidence="2">The sequence shown here is derived from an EMBL/GenBank/DDBJ whole genome shotgun (WGS) entry which is preliminary data.</text>
</comment>
<organism evidence="2 3">
    <name type="scientific">Achromobacter aloeverae</name>
    <dbReference type="NCBI Taxonomy" id="1750518"/>
    <lineage>
        <taxon>Bacteria</taxon>
        <taxon>Pseudomonadati</taxon>
        <taxon>Pseudomonadota</taxon>
        <taxon>Betaproteobacteria</taxon>
        <taxon>Burkholderiales</taxon>
        <taxon>Alcaligenaceae</taxon>
        <taxon>Achromobacter</taxon>
    </lineage>
</organism>
<dbReference type="Proteomes" id="UP000290849">
    <property type="component" value="Unassembled WGS sequence"/>
</dbReference>
<feature type="compositionally biased region" description="Pro residues" evidence="1">
    <location>
        <begin position="372"/>
        <end position="391"/>
    </location>
</feature>
<reference evidence="2 3" key="1">
    <citation type="journal article" date="2017" name="Int. J. Syst. Evol. Microbiol.">
        <title>Achromobacter aloeverae sp. nov., isolated from the root of Aloe vera (L.) Burm.f.</title>
        <authorList>
            <person name="Kuncharoen N."/>
            <person name="Muramatsu Y."/>
            <person name="Shibata C."/>
            <person name="Kamakura Y."/>
            <person name="Nakagawa Y."/>
            <person name="Tanasupawat S."/>
        </authorList>
    </citation>
    <scope>NUCLEOTIDE SEQUENCE [LARGE SCALE GENOMIC DNA]</scope>
    <source>
        <strain evidence="2 3">AVA-1</strain>
    </source>
</reference>
<protein>
    <submittedName>
        <fullName evidence="2">Uncharacterized protein</fullName>
    </submittedName>
</protein>
<proteinExistence type="predicted"/>
<name>A0A4Q1HF07_9BURK</name>
<dbReference type="AlphaFoldDB" id="A0A4Q1HF07"/>
<evidence type="ECO:0000313" key="2">
    <source>
        <dbReference type="EMBL" id="RXN85172.1"/>
    </source>
</evidence>
<sequence>MTDRELHALTEKLARAEALLGKQDSVALRAVRVLGEQVLGARASLGRPLLVASASQRVGRYAHAGAASTFRLGADFALPGLPLSASVSPRVGATYSSGVEVGEDLWISESRTVEARLGIIGRIKAFFLRLDLALTGRHARSHGRSYYDPDHLLQAPGSSTYRAERDVGALRDLSRDLSRDPGNNRAWGPGRTARWRSWLGMPKAFSLHSLDRVRLAAYARHDEFAKTAAMLGIVVAPPQAEDARHPLAESHRTAMGAGSPSSVVTTGLRLSGGAMLGGADEAGAPRMLRVHGQLEGGGSKSSTAIRTYVPVWDALDGQEAEQAGEAAIQVRLASLRAACAPMVRALQAYHRGPAASAASVGPAAAEAAPAPGLTPIPTPAPTPAPTPPPAPATATSRLGNVARVLDALSTWKPGDPPVPGADMNHALQALVAEHDLYCQAARHGPADKHARGLARSMERAWGVERSHGAYGYMRALAVTTALAAHHARSTGQPPPAACEALSARLAAPAMQYDSPLMKRATGFRNILPIETWQVEMALGADAGISLPLLAVAADVSGRIRSSRVTHFNALKEGDFIDVEVAVGLSGQLDLAAVFKPLMAWMGDHLGHAMSALAEAGVPAVMMEKLNGALKAISPSLGAGAHLVLAIRYSRPLADTAGDEGNQASSDQPRQAAGFNMEYVRVLARIDGAQNTDTVPLATVMGSNAIRSVLMRLDNCYRKDGDADKAERESRAYLSSKSVRRDLPGIFESLGQDDSAAARQVRAFVREATPHAVDAESLRALRSCEADFFAAMKAYTVAAAAAAAVEGGIAAAAAATAMASADPGTVSVDGALPVLPAFPALPEYMAAERALVALCEALRGPARVYQGKRTAYATDLDRLRGSA</sequence>
<dbReference type="EMBL" id="PYAL01000007">
    <property type="protein sequence ID" value="RXN85172.1"/>
    <property type="molecule type" value="Genomic_DNA"/>
</dbReference>
<feature type="region of interest" description="Disordered" evidence="1">
    <location>
        <begin position="366"/>
        <end position="394"/>
    </location>
</feature>
<evidence type="ECO:0000313" key="3">
    <source>
        <dbReference type="Proteomes" id="UP000290849"/>
    </source>
</evidence>
<evidence type="ECO:0000256" key="1">
    <source>
        <dbReference type="SAM" id="MobiDB-lite"/>
    </source>
</evidence>
<keyword evidence="3" id="KW-1185">Reference proteome</keyword>
<dbReference type="OrthoDB" id="8680655at2"/>
<dbReference type="RefSeq" id="WP_129152588.1">
    <property type="nucleotide sequence ID" value="NZ_JBHSDO010000005.1"/>
</dbReference>